<dbReference type="Proteomes" id="UP001233172">
    <property type="component" value="Unassembled WGS sequence"/>
</dbReference>
<protein>
    <submittedName>
        <fullName evidence="1">Uncharacterized protein</fullName>
    </submittedName>
</protein>
<evidence type="ECO:0000313" key="2">
    <source>
        <dbReference type="Proteomes" id="UP001233172"/>
    </source>
</evidence>
<name>A0AAD8BSH8_BIOPF</name>
<dbReference type="AlphaFoldDB" id="A0AAD8BSH8"/>
<dbReference type="EMBL" id="JASAOG010000038">
    <property type="protein sequence ID" value="KAK0060027.1"/>
    <property type="molecule type" value="Genomic_DNA"/>
</dbReference>
<reference evidence="1" key="1">
    <citation type="journal article" date="2023" name="PLoS Negl. Trop. Dis.">
        <title>A genome sequence for Biomphalaria pfeifferi, the major vector snail for the human-infecting parasite Schistosoma mansoni.</title>
        <authorList>
            <person name="Bu L."/>
            <person name="Lu L."/>
            <person name="Laidemitt M.R."/>
            <person name="Zhang S.M."/>
            <person name="Mutuku M."/>
            <person name="Mkoji G."/>
            <person name="Steinauer M."/>
            <person name="Loker E.S."/>
        </authorList>
    </citation>
    <scope>NUCLEOTIDE SEQUENCE</scope>
    <source>
        <strain evidence="1">KasaAsao</strain>
    </source>
</reference>
<comment type="caution">
    <text evidence="1">The sequence shown here is derived from an EMBL/GenBank/DDBJ whole genome shotgun (WGS) entry which is preliminary data.</text>
</comment>
<accession>A0AAD8BSH8</accession>
<keyword evidence="2" id="KW-1185">Reference proteome</keyword>
<evidence type="ECO:0000313" key="1">
    <source>
        <dbReference type="EMBL" id="KAK0060027.1"/>
    </source>
</evidence>
<reference evidence="1" key="2">
    <citation type="submission" date="2023-04" db="EMBL/GenBank/DDBJ databases">
        <authorList>
            <person name="Bu L."/>
            <person name="Lu L."/>
            <person name="Laidemitt M.R."/>
            <person name="Zhang S.M."/>
            <person name="Mutuku M."/>
            <person name="Mkoji G."/>
            <person name="Steinauer M."/>
            <person name="Loker E.S."/>
        </authorList>
    </citation>
    <scope>NUCLEOTIDE SEQUENCE</scope>
    <source>
        <strain evidence="1">KasaAsao</strain>
        <tissue evidence="1">Whole Snail</tissue>
    </source>
</reference>
<gene>
    <name evidence="1" type="ORF">Bpfe_010555</name>
</gene>
<sequence length="76" mass="8648">TQSPRFLVCPRSVVQYNSLHLLNFINFTAWDSSGKVYIKASNSKLYTGILTNVTLEASDKRDYGNKAFCKFQIIKP</sequence>
<organism evidence="1 2">
    <name type="scientific">Biomphalaria pfeifferi</name>
    <name type="common">Bloodfluke planorb</name>
    <name type="synonym">Freshwater snail</name>
    <dbReference type="NCBI Taxonomy" id="112525"/>
    <lineage>
        <taxon>Eukaryota</taxon>
        <taxon>Metazoa</taxon>
        <taxon>Spiralia</taxon>
        <taxon>Lophotrochozoa</taxon>
        <taxon>Mollusca</taxon>
        <taxon>Gastropoda</taxon>
        <taxon>Heterobranchia</taxon>
        <taxon>Euthyneura</taxon>
        <taxon>Panpulmonata</taxon>
        <taxon>Hygrophila</taxon>
        <taxon>Lymnaeoidea</taxon>
        <taxon>Planorbidae</taxon>
        <taxon>Biomphalaria</taxon>
    </lineage>
</organism>
<feature type="non-terminal residue" evidence="1">
    <location>
        <position position="76"/>
    </location>
</feature>
<proteinExistence type="predicted"/>
<feature type="non-terminal residue" evidence="1">
    <location>
        <position position="1"/>
    </location>
</feature>